<organism evidence="1 2">
    <name type="scientific">Aspergillus granulosus</name>
    <dbReference type="NCBI Taxonomy" id="176169"/>
    <lineage>
        <taxon>Eukaryota</taxon>
        <taxon>Fungi</taxon>
        <taxon>Dikarya</taxon>
        <taxon>Ascomycota</taxon>
        <taxon>Pezizomycotina</taxon>
        <taxon>Eurotiomycetes</taxon>
        <taxon>Eurotiomycetidae</taxon>
        <taxon>Eurotiales</taxon>
        <taxon>Aspergillaceae</taxon>
        <taxon>Aspergillus</taxon>
        <taxon>Aspergillus subgen. Nidulantes</taxon>
    </lineage>
</organism>
<protein>
    <submittedName>
        <fullName evidence="1">Uncharacterized protein</fullName>
    </submittedName>
</protein>
<evidence type="ECO:0000313" key="2">
    <source>
        <dbReference type="Proteomes" id="UP001610334"/>
    </source>
</evidence>
<gene>
    <name evidence="1" type="ORF">BJX63DRAFT_223930</name>
</gene>
<keyword evidence="2" id="KW-1185">Reference proteome</keyword>
<accession>A0ABR4I489</accession>
<evidence type="ECO:0000313" key="1">
    <source>
        <dbReference type="EMBL" id="KAL2821683.1"/>
    </source>
</evidence>
<reference evidence="1 2" key="1">
    <citation type="submission" date="2024-07" db="EMBL/GenBank/DDBJ databases">
        <title>Section-level genome sequencing and comparative genomics of Aspergillus sections Usti and Cavernicolus.</title>
        <authorList>
            <consortium name="Lawrence Berkeley National Laboratory"/>
            <person name="Nybo J.L."/>
            <person name="Vesth T.C."/>
            <person name="Theobald S."/>
            <person name="Frisvad J.C."/>
            <person name="Larsen T.O."/>
            <person name="Kjaerboelling I."/>
            <person name="Rothschild-Mancinelli K."/>
            <person name="Lyhne E.K."/>
            <person name="Kogle M.E."/>
            <person name="Barry K."/>
            <person name="Clum A."/>
            <person name="Na H."/>
            <person name="Ledsgaard L."/>
            <person name="Lin J."/>
            <person name="Lipzen A."/>
            <person name="Kuo A."/>
            <person name="Riley R."/>
            <person name="Mondo S."/>
            <person name="Labutti K."/>
            <person name="Haridas S."/>
            <person name="Pangalinan J."/>
            <person name="Salamov A.A."/>
            <person name="Simmons B.A."/>
            <person name="Magnuson J.K."/>
            <person name="Chen J."/>
            <person name="Drula E."/>
            <person name="Henrissat B."/>
            <person name="Wiebenga A."/>
            <person name="Lubbers R.J."/>
            <person name="Gomes A.C."/>
            <person name="Makela M.R."/>
            <person name="Stajich J."/>
            <person name="Grigoriev I.V."/>
            <person name="Mortensen U.H."/>
            <person name="De Vries R.P."/>
            <person name="Baker S.E."/>
            <person name="Andersen M.R."/>
        </authorList>
    </citation>
    <scope>NUCLEOTIDE SEQUENCE [LARGE SCALE GENOMIC DNA]</scope>
    <source>
        <strain evidence="1 2">CBS 588.65</strain>
    </source>
</reference>
<dbReference type="Proteomes" id="UP001610334">
    <property type="component" value="Unassembled WGS sequence"/>
</dbReference>
<name>A0ABR4I489_9EURO</name>
<comment type="caution">
    <text evidence="1">The sequence shown here is derived from an EMBL/GenBank/DDBJ whole genome shotgun (WGS) entry which is preliminary data.</text>
</comment>
<sequence length="176" mass="19426">MARVVAVCDSVRREGWSTLINQLTAEHLVIPPSAFECSILMLPSPIHNPTVPGPESAAEIITLAILDLIRQFSGDPIMLLKFDSLLSIMGVIHSSDLKACTLRLGCAQREEHDSQDVMYIRIKLASILLDKNIPGTGKLRDIDLLEMIGRWKNSDIELCGRWDGKLNTVAAGHEDI</sequence>
<dbReference type="EMBL" id="JBFXLT010000004">
    <property type="protein sequence ID" value="KAL2821683.1"/>
    <property type="molecule type" value="Genomic_DNA"/>
</dbReference>
<proteinExistence type="predicted"/>